<evidence type="ECO:0000313" key="4">
    <source>
        <dbReference type="Proteomes" id="UP001556098"/>
    </source>
</evidence>
<keyword evidence="4" id="KW-1185">Reference proteome</keyword>
<dbReference type="SUPFAM" id="SSF53474">
    <property type="entry name" value="alpha/beta-Hydrolases"/>
    <property type="match status" value="1"/>
</dbReference>
<dbReference type="EMBL" id="JBFNXX010000045">
    <property type="protein sequence ID" value="MEW9922314.1"/>
    <property type="molecule type" value="Genomic_DNA"/>
</dbReference>
<sequence length="305" mass="33719">MEIGEGPIVLLCHGWPESWYSWRHQLRALAKAGYRVVAPDMRGYGRSSQPREVGAYAITSLVGDMVGLINSIGGEQAVIIGHDWGAPVAWYSALMRPDLFRAVAGLSVPFRPPVALPPGVRISDMYRAQSGARDYYRLFITEGSQAEAEAEADIRSYLLGLLYSASGDIGPEKQWDGFMDRGSGIRACLTVPDDLPSWLSEEDLLFYVSEFERTGFTGGFNYYRNIDAITAQLAPFVGRTIEQPSFYLCGEHDLIAGNTPEAHADMRSSLPDLRGLHVLAGAGHWLQQERSDEVNERLIDYLASL</sequence>
<evidence type="ECO:0000313" key="3">
    <source>
        <dbReference type="EMBL" id="MEW9922314.1"/>
    </source>
</evidence>
<dbReference type="InterPro" id="IPR029058">
    <property type="entry name" value="AB_hydrolase_fold"/>
</dbReference>
<evidence type="ECO:0000259" key="2">
    <source>
        <dbReference type="Pfam" id="PF00561"/>
    </source>
</evidence>
<dbReference type="GO" id="GO:0016787">
    <property type="term" value="F:hydrolase activity"/>
    <property type="evidence" value="ECO:0007669"/>
    <property type="project" value="UniProtKB-KW"/>
</dbReference>
<dbReference type="InterPro" id="IPR000639">
    <property type="entry name" value="Epox_hydrolase-like"/>
</dbReference>
<reference evidence="3 4" key="1">
    <citation type="submission" date="2024-07" db="EMBL/GenBank/DDBJ databases">
        <title>Marimonas sp.nov., isolated from tidal-flat sediment.</title>
        <authorList>
            <person name="Jayan J.N."/>
            <person name="Lee S.S."/>
        </authorList>
    </citation>
    <scope>NUCLEOTIDE SEQUENCE [LARGE SCALE GENOMIC DNA]</scope>
    <source>
        <strain evidence="3 4">MJW-29</strain>
    </source>
</reference>
<dbReference type="Pfam" id="PF00561">
    <property type="entry name" value="Abhydrolase_1"/>
    <property type="match status" value="1"/>
</dbReference>
<gene>
    <name evidence="3" type="ORF">AB2B41_22170</name>
</gene>
<comment type="caution">
    <text evidence="3">The sequence shown here is derived from an EMBL/GenBank/DDBJ whole genome shotgun (WGS) entry which is preliminary data.</text>
</comment>
<dbReference type="InterPro" id="IPR000073">
    <property type="entry name" value="AB_hydrolase_1"/>
</dbReference>
<protein>
    <submittedName>
        <fullName evidence="3">Alpha/beta fold hydrolase</fullName>
    </submittedName>
</protein>
<keyword evidence="1 3" id="KW-0378">Hydrolase</keyword>
<dbReference type="PANTHER" id="PTHR43329">
    <property type="entry name" value="EPOXIDE HYDROLASE"/>
    <property type="match status" value="1"/>
</dbReference>
<dbReference type="Gene3D" id="3.40.50.1820">
    <property type="entry name" value="alpha/beta hydrolase"/>
    <property type="match status" value="1"/>
</dbReference>
<dbReference type="Proteomes" id="UP001556098">
    <property type="component" value="Unassembled WGS sequence"/>
</dbReference>
<feature type="domain" description="AB hydrolase-1" evidence="2">
    <location>
        <begin position="7"/>
        <end position="289"/>
    </location>
</feature>
<accession>A0ABV3RVF6</accession>
<evidence type="ECO:0000256" key="1">
    <source>
        <dbReference type="ARBA" id="ARBA00022801"/>
    </source>
</evidence>
<dbReference type="PRINTS" id="PR00412">
    <property type="entry name" value="EPOXHYDRLASE"/>
</dbReference>
<proteinExistence type="predicted"/>
<name>A0ABV3RVF6_9RHOB</name>
<organism evidence="3 4">
    <name type="scientific">Sulfitobacter sediminis</name>
    <dbReference type="NCBI Taxonomy" id="3234186"/>
    <lineage>
        <taxon>Bacteria</taxon>
        <taxon>Pseudomonadati</taxon>
        <taxon>Pseudomonadota</taxon>
        <taxon>Alphaproteobacteria</taxon>
        <taxon>Rhodobacterales</taxon>
        <taxon>Roseobacteraceae</taxon>
        <taxon>Sulfitobacter</taxon>
    </lineage>
</organism>